<reference evidence="12" key="1">
    <citation type="submission" date="2015-08" db="EMBL/GenBank/DDBJ databases">
        <title>Genome sequence of the strict anaerobe Clostridium homopropionicum LuHBu1 (DSM 5847T).</title>
        <authorList>
            <person name="Poehlein A."/>
            <person name="Beck M."/>
            <person name="Schiel-Bengelsdorf B."/>
            <person name="Bengelsdorf F.R."/>
            <person name="Daniel R."/>
            <person name="Duerre P."/>
        </authorList>
    </citation>
    <scope>NUCLEOTIDE SEQUENCE [LARGE SCALE GENOMIC DNA]</scope>
    <source>
        <strain evidence="12">DSM 5847</strain>
    </source>
</reference>
<keyword evidence="6 10" id="KW-0407">Ion channel</keyword>
<feature type="transmembrane region" description="Helical" evidence="10">
    <location>
        <begin position="5"/>
        <end position="21"/>
    </location>
</feature>
<evidence type="ECO:0000256" key="7">
    <source>
        <dbReference type="ARBA" id="ARBA00035120"/>
    </source>
</evidence>
<protein>
    <recommendedName>
        <fullName evidence="10">Fluoride-specific ion channel FluC</fullName>
    </recommendedName>
</protein>
<dbReference type="PATRIC" id="fig|1121318.3.peg.2076"/>
<feature type="binding site" evidence="10">
    <location>
        <position position="78"/>
    </location>
    <ligand>
        <name>Na(+)</name>
        <dbReference type="ChEBI" id="CHEBI:29101"/>
        <note>structural</note>
    </ligand>
</feature>
<evidence type="ECO:0000256" key="1">
    <source>
        <dbReference type="ARBA" id="ARBA00004651"/>
    </source>
</evidence>
<keyword evidence="10" id="KW-0406">Ion transport</keyword>
<comment type="catalytic activity">
    <reaction evidence="8">
        <text>fluoride(in) = fluoride(out)</text>
        <dbReference type="Rhea" id="RHEA:76159"/>
        <dbReference type="ChEBI" id="CHEBI:17051"/>
    </reaction>
    <physiologicalReaction direction="left-to-right" evidence="8">
        <dbReference type="Rhea" id="RHEA:76160"/>
    </physiologicalReaction>
</comment>
<dbReference type="AlphaFoldDB" id="A0A0L6Z8Z8"/>
<keyword evidence="2 10" id="KW-1003">Cell membrane</keyword>
<evidence type="ECO:0000256" key="2">
    <source>
        <dbReference type="ARBA" id="ARBA00022475"/>
    </source>
</evidence>
<comment type="activity regulation">
    <text evidence="10">Na(+) is not transported, but it plays an essential structural role and its presence is essential for fluoride channel function.</text>
</comment>
<evidence type="ECO:0000313" key="12">
    <source>
        <dbReference type="Proteomes" id="UP000037043"/>
    </source>
</evidence>
<dbReference type="NCBIfam" id="TIGR00494">
    <property type="entry name" value="crcB"/>
    <property type="match status" value="1"/>
</dbReference>
<dbReference type="InterPro" id="IPR003691">
    <property type="entry name" value="FluC"/>
</dbReference>
<evidence type="ECO:0000256" key="3">
    <source>
        <dbReference type="ARBA" id="ARBA00022692"/>
    </source>
</evidence>
<dbReference type="Pfam" id="PF02537">
    <property type="entry name" value="CRCB"/>
    <property type="match status" value="1"/>
</dbReference>
<gene>
    <name evidence="11" type="primary">crcB_2</name>
    <name evidence="10" type="synonym">crcB</name>
    <name evidence="10" type="synonym">fluC</name>
    <name evidence="11" type="ORF">CLHOM_20590</name>
</gene>
<comment type="subcellular location">
    <subcellularLocation>
        <location evidence="1 10">Cell membrane</location>
        <topology evidence="1 10">Multi-pass membrane protein</topology>
    </subcellularLocation>
</comment>
<dbReference type="STRING" id="36844.SAMN04488501_1371"/>
<accession>A0A0L6Z8Z8</accession>
<keyword evidence="12" id="KW-1185">Reference proteome</keyword>
<evidence type="ECO:0000256" key="4">
    <source>
        <dbReference type="ARBA" id="ARBA00022989"/>
    </source>
</evidence>
<feature type="binding site" evidence="10">
    <location>
        <position position="75"/>
    </location>
    <ligand>
        <name>Na(+)</name>
        <dbReference type="ChEBI" id="CHEBI:29101"/>
        <note>structural</note>
    </ligand>
</feature>
<evidence type="ECO:0000256" key="9">
    <source>
        <dbReference type="ARBA" id="ARBA00049940"/>
    </source>
</evidence>
<keyword evidence="10" id="KW-0813">Transport</keyword>
<evidence type="ECO:0000256" key="6">
    <source>
        <dbReference type="ARBA" id="ARBA00023303"/>
    </source>
</evidence>
<dbReference type="GO" id="GO:0005886">
    <property type="term" value="C:plasma membrane"/>
    <property type="evidence" value="ECO:0007669"/>
    <property type="project" value="UniProtKB-SubCell"/>
</dbReference>
<comment type="caution">
    <text evidence="11">The sequence shown here is derived from an EMBL/GenBank/DDBJ whole genome shotgun (WGS) entry which is preliminary data.</text>
</comment>
<dbReference type="EMBL" id="LHUR01000023">
    <property type="protein sequence ID" value="KOA19451.1"/>
    <property type="molecule type" value="Genomic_DNA"/>
</dbReference>
<keyword evidence="3 10" id="KW-0812">Transmembrane</keyword>
<comment type="function">
    <text evidence="9 10">Fluoride-specific ion channel. Important for reducing fluoride concentration in the cell, thus reducing its toxicity.</text>
</comment>
<keyword evidence="4 10" id="KW-1133">Transmembrane helix</keyword>
<sequence length="125" mass="13433">MINFLYVGIGGFIGATLRYMISLNSPKYFGTGLPYGTLMVNVIGGILIGFIMELSLSTDLVSPNFRLFLTTGIMGGLTTFSTFSYETISLFSSGSYTLGILNTCLNLFLSLGGVILGKYAVSYMV</sequence>
<keyword evidence="10" id="KW-0915">Sodium</keyword>
<dbReference type="PANTHER" id="PTHR28259:SF1">
    <property type="entry name" value="FLUORIDE EXPORT PROTEIN 1-RELATED"/>
    <property type="match status" value="1"/>
</dbReference>
<name>A0A0L6Z8Z8_9CLOT</name>
<dbReference type="GO" id="GO:0046872">
    <property type="term" value="F:metal ion binding"/>
    <property type="evidence" value="ECO:0007669"/>
    <property type="project" value="UniProtKB-KW"/>
</dbReference>
<feature type="transmembrane region" description="Helical" evidence="10">
    <location>
        <begin position="96"/>
        <end position="121"/>
    </location>
</feature>
<evidence type="ECO:0000256" key="5">
    <source>
        <dbReference type="ARBA" id="ARBA00023136"/>
    </source>
</evidence>
<dbReference type="PANTHER" id="PTHR28259">
    <property type="entry name" value="FLUORIDE EXPORT PROTEIN 1-RELATED"/>
    <property type="match status" value="1"/>
</dbReference>
<keyword evidence="5 10" id="KW-0472">Membrane</keyword>
<dbReference type="GO" id="GO:0140114">
    <property type="term" value="P:cellular detoxification of fluoride"/>
    <property type="evidence" value="ECO:0007669"/>
    <property type="project" value="UniProtKB-UniRule"/>
</dbReference>
<keyword evidence="10" id="KW-0479">Metal-binding</keyword>
<proteinExistence type="inferred from homology"/>
<evidence type="ECO:0000256" key="10">
    <source>
        <dbReference type="HAMAP-Rule" id="MF_00454"/>
    </source>
</evidence>
<evidence type="ECO:0000256" key="8">
    <source>
        <dbReference type="ARBA" id="ARBA00035585"/>
    </source>
</evidence>
<feature type="transmembrane region" description="Helical" evidence="10">
    <location>
        <begin position="33"/>
        <end position="52"/>
    </location>
</feature>
<dbReference type="Proteomes" id="UP000037043">
    <property type="component" value="Unassembled WGS sequence"/>
</dbReference>
<comment type="similarity">
    <text evidence="7 10">Belongs to the fluoride channel Fluc/FEX (TC 1.A.43) family.</text>
</comment>
<organism evidence="11 12">
    <name type="scientific">Clostridium homopropionicum DSM 5847</name>
    <dbReference type="NCBI Taxonomy" id="1121318"/>
    <lineage>
        <taxon>Bacteria</taxon>
        <taxon>Bacillati</taxon>
        <taxon>Bacillota</taxon>
        <taxon>Clostridia</taxon>
        <taxon>Eubacteriales</taxon>
        <taxon>Clostridiaceae</taxon>
        <taxon>Clostridium</taxon>
    </lineage>
</organism>
<dbReference type="HAMAP" id="MF_00454">
    <property type="entry name" value="FluC"/>
    <property type="match status" value="1"/>
</dbReference>
<evidence type="ECO:0000313" key="11">
    <source>
        <dbReference type="EMBL" id="KOA19451.1"/>
    </source>
</evidence>
<dbReference type="GO" id="GO:0062054">
    <property type="term" value="F:fluoride channel activity"/>
    <property type="evidence" value="ECO:0007669"/>
    <property type="project" value="UniProtKB-UniRule"/>
</dbReference>
<dbReference type="RefSeq" id="WP_052221602.1">
    <property type="nucleotide sequence ID" value="NZ_LHUR01000023.1"/>
</dbReference>
<feature type="transmembrane region" description="Helical" evidence="10">
    <location>
        <begin position="64"/>
        <end position="84"/>
    </location>
</feature>